<dbReference type="Proteomes" id="UP001237642">
    <property type="component" value="Unassembled WGS sequence"/>
</dbReference>
<dbReference type="GO" id="GO:0016705">
    <property type="term" value="F:oxidoreductase activity, acting on paired donors, with incorporation or reduction of molecular oxygen"/>
    <property type="evidence" value="ECO:0007669"/>
    <property type="project" value="InterPro"/>
</dbReference>
<organism evidence="7 8">
    <name type="scientific">Heracleum sosnowskyi</name>
    <dbReference type="NCBI Taxonomy" id="360622"/>
    <lineage>
        <taxon>Eukaryota</taxon>
        <taxon>Viridiplantae</taxon>
        <taxon>Streptophyta</taxon>
        <taxon>Embryophyta</taxon>
        <taxon>Tracheophyta</taxon>
        <taxon>Spermatophyta</taxon>
        <taxon>Magnoliopsida</taxon>
        <taxon>eudicotyledons</taxon>
        <taxon>Gunneridae</taxon>
        <taxon>Pentapetalae</taxon>
        <taxon>asterids</taxon>
        <taxon>campanulids</taxon>
        <taxon>Apiales</taxon>
        <taxon>Apiaceae</taxon>
        <taxon>Apioideae</taxon>
        <taxon>apioid superclade</taxon>
        <taxon>Tordylieae</taxon>
        <taxon>Tordyliinae</taxon>
        <taxon>Heracleum</taxon>
    </lineage>
</organism>
<dbReference type="PANTHER" id="PTHR47950:SF4">
    <property type="entry name" value="GERANIOL 8-HYDROXYLASE-LIKE"/>
    <property type="match status" value="1"/>
</dbReference>
<reference evidence="7" key="1">
    <citation type="submission" date="2023-02" db="EMBL/GenBank/DDBJ databases">
        <title>Genome of toxic invasive species Heracleum sosnowskyi carries increased number of genes despite the absence of recent whole-genome duplications.</title>
        <authorList>
            <person name="Schelkunov M."/>
            <person name="Shtratnikova V."/>
            <person name="Makarenko M."/>
            <person name="Klepikova A."/>
            <person name="Omelchenko D."/>
            <person name="Novikova G."/>
            <person name="Obukhova E."/>
            <person name="Bogdanov V."/>
            <person name="Penin A."/>
            <person name="Logacheva M."/>
        </authorList>
    </citation>
    <scope>NUCLEOTIDE SEQUENCE</scope>
    <source>
        <strain evidence="7">Hsosn_3</strain>
        <tissue evidence="7">Leaf</tissue>
    </source>
</reference>
<accession>A0AAD8IQJ0</accession>
<evidence type="ECO:0000256" key="5">
    <source>
        <dbReference type="ARBA" id="ARBA00023004"/>
    </source>
</evidence>
<keyword evidence="5" id="KW-0408">Iron</keyword>
<evidence type="ECO:0000256" key="4">
    <source>
        <dbReference type="ARBA" id="ARBA00023002"/>
    </source>
</evidence>
<evidence type="ECO:0000256" key="2">
    <source>
        <dbReference type="ARBA" id="ARBA00022617"/>
    </source>
</evidence>
<keyword evidence="6" id="KW-0503">Monooxygenase</keyword>
<dbReference type="GO" id="GO:0020037">
    <property type="term" value="F:heme binding"/>
    <property type="evidence" value="ECO:0007669"/>
    <property type="project" value="InterPro"/>
</dbReference>
<comment type="similarity">
    <text evidence="1">Belongs to the cytochrome P450 family.</text>
</comment>
<protein>
    <submittedName>
        <fullName evidence="7">Uncharacterized protein</fullName>
    </submittedName>
</protein>
<reference evidence="7" key="2">
    <citation type="submission" date="2023-05" db="EMBL/GenBank/DDBJ databases">
        <authorList>
            <person name="Schelkunov M.I."/>
        </authorList>
    </citation>
    <scope>NUCLEOTIDE SEQUENCE</scope>
    <source>
        <strain evidence="7">Hsosn_3</strain>
        <tissue evidence="7">Leaf</tissue>
    </source>
</reference>
<evidence type="ECO:0000256" key="6">
    <source>
        <dbReference type="ARBA" id="ARBA00023033"/>
    </source>
</evidence>
<evidence type="ECO:0000256" key="1">
    <source>
        <dbReference type="ARBA" id="ARBA00010617"/>
    </source>
</evidence>
<evidence type="ECO:0000256" key="3">
    <source>
        <dbReference type="ARBA" id="ARBA00022723"/>
    </source>
</evidence>
<evidence type="ECO:0000313" key="8">
    <source>
        <dbReference type="Proteomes" id="UP001237642"/>
    </source>
</evidence>
<sequence>MTDPNQDLESKEFRNLVWNIMVEAGKPNLADYFPILHRIDPQGIRQRMTGHFEKLIKLFDGLIKERLELRGVGNTSESTSTTYVLEELIKMLQTGEIDEVHIQHLFILEGGILPEKLDMEEKFGITLAKLHPLRALGTPVVL</sequence>
<name>A0AAD8IQJ0_9APIA</name>
<gene>
    <name evidence="7" type="ORF">POM88_016403</name>
</gene>
<keyword evidence="4" id="KW-0560">Oxidoreductase</keyword>
<keyword evidence="2" id="KW-0349">Heme</keyword>
<evidence type="ECO:0000313" key="7">
    <source>
        <dbReference type="EMBL" id="KAK1388225.1"/>
    </source>
</evidence>
<dbReference type="GO" id="GO:0005506">
    <property type="term" value="F:iron ion binding"/>
    <property type="evidence" value="ECO:0007669"/>
    <property type="project" value="InterPro"/>
</dbReference>
<dbReference type="EMBL" id="JAUIZM010000004">
    <property type="protein sequence ID" value="KAK1388225.1"/>
    <property type="molecule type" value="Genomic_DNA"/>
</dbReference>
<dbReference type="SUPFAM" id="SSF48264">
    <property type="entry name" value="Cytochrome P450"/>
    <property type="match status" value="1"/>
</dbReference>
<dbReference type="PANTHER" id="PTHR47950">
    <property type="entry name" value="CYTOCHROME P450, FAMILY 76, SUBFAMILY C, POLYPEPTIDE 5-RELATED"/>
    <property type="match status" value="1"/>
</dbReference>
<comment type="caution">
    <text evidence="7">The sequence shown here is derived from an EMBL/GenBank/DDBJ whole genome shotgun (WGS) entry which is preliminary data.</text>
</comment>
<keyword evidence="3" id="KW-0479">Metal-binding</keyword>
<keyword evidence="8" id="KW-1185">Reference proteome</keyword>
<dbReference type="AlphaFoldDB" id="A0AAD8IQJ0"/>
<dbReference type="GO" id="GO:0004497">
    <property type="term" value="F:monooxygenase activity"/>
    <property type="evidence" value="ECO:0007669"/>
    <property type="project" value="UniProtKB-KW"/>
</dbReference>
<dbReference type="InterPro" id="IPR036396">
    <property type="entry name" value="Cyt_P450_sf"/>
</dbReference>
<proteinExistence type="inferred from homology"/>